<evidence type="ECO:0000313" key="3">
    <source>
        <dbReference type="EMBL" id="HGZ42169.1"/>
    </source>
</evidence>
<dbReference type="SUPFAM" id="SSF51735">
    <property type="entry name" value="NAD(P)-binding Rossmann-fold domains"/>
    <property type="match status" value="1"/>
</dbReference>
<feature type="domain" description="NAD-dependent epimerase/dehydratase" evidence="2">
    <location>
        <begin position="3"/>
        <end position="236"/>
    </location>
</feature>
<comment type="similarity">
    <text evidence="1">Belongs to the NAD(P)-dependent epimerase/dehydratase family.</text>
</comment>
<comment type="caution">
    <text evidence="3">The sequence shown here is derived from an EMBL/GenBank/DDBJ whole genome shotgun (WGS) entry which is preliminary data.</text>
</comment>
<dbReference type="PANTHER" id="PTHR43000">
    <property type="entry name" value="DTDP-D-GLUCOSE 4,6-DEHYDRATASE-RELATED"/>
    <property type="match status" value="1"/>
</dbReference>
<name>A0A832I1Z5_UNCEI</name>
<evidence type="ECO:0000259" key="2">
    <source>
        <dbReference type="Pfam" id="PF01370"/>
    </source>
</evidence>
<proteinExistence type="inferred from homology"/>
<dbReference type="InterPro" id="IPR001509">
    <property type="entry name" value="Epimerase_deHydtase"/>
</dbReference>
<dbReference type="InterPro" id="IPR036291">
    <property type="entry name" value="NAD(P)-bd_dom_sf"/>
</dbReference>
<evidence type="ECO:0000256" key="1">
    <source>
        <dbReference type="ARBA" id="ARBA00007637"/>
    </source>
</evidence>
<organism evidence="3">
    <name type="scientific">Eiseniibacteriota bacterium</name>
    <dbReference type="NCBI Taxonomy" id="2212470"/>
    <lineage>
        <taxon>Bacteria</taxon>
        <taxon>Candidatus Eiseniibacteriota</taxon>
    </lineage>
</organism>
<sequence>MRILVTGGAGFIGSNVVDRYVALGHEVAVLDNLSSGFREFVNPRARFYEADITDAAAVERAFAEFRPEVLNHHAAQIDVRRSVSDPVFDATVNVLGGLRLLEACTRHGARKVLYASTGGALYGEGRTLPATEDHPVNPEAPYGASKHALEHYLYLWRLLHGLDYTVLRYPNVYGPRQNPHGEAGVNAIFIGLMLAGRRPRIFGTGEQVRDYLFVEDVVEANVLALERGSGAMVNLGTGVGTSVLDIVRELNAILGTSIEPLFEAARPGEIQRIYLDATRAREVLGWVPRTAFRDGLARTVAWSREHPLPSKAPSA</sequence>
<dbReference type="EMBL" id="DSQF01000003">
    <property type="protein sequence ID" value="HGZ42169.1"/>
    <property type="molecule type" value="Genomic_DNA"/>
</dbReference>
<dbReference type="AlphaFoldDB" id="A0A832I1Z5"/>
<dbReference type="Gene3D" id="3.90.25.10">
    <property type="entry name" value="UDP-galactose 4-epimerase, domain 1"/>
    <property type="match status" value="1"/>
</dbReference>
<reference evidence="3" key="1">
    <citation type="journal article" date="2020" name="mSystems">
        <title>Genome- and Community-Level Interaction Insights into Carbon Utilization and Element Cycling Functions of Hydrothermarchaeota in Hydrothermal Sediment.</title>
        <authorList>
            <person name="Zhou Z."/>
            <person name="Liu Y."/>
            <person name="Xu W."/>
            <person name="Pan J."/>
            <person name="Luo Z.H."/>
            <person name="Li M."/>
        </authorList>
    </citation>
    <scope>NUCLEOTIDE SEQUENCE [LARGE SCALE GENOMIC DNA]</scope>
    <source>
        <strain evidence="3">SpSt-381</strain>
    </source>
</reference>
<gene>
    <name evidence="3" type="ORF">ENR23_01860</name>
</gene>
<dbReference type="Gene3D" id="3.40.50.720">
    <property type="entry name" value="NAD(P)-binding Rossmann-like Domain"/>
    <property type="match status" value="1"/>
</dbReference>
<protein>
    <submittedName>
        <fullName evidence="3">NAD-dependent epimerase/dehydratase family protein</fullName>
    </submittedName>
</protein>
<accession>A0A832I1Z5</accession>
<dbReference type="Pfam" id="PF01370">
    <property type="entry name" value="Epimerase"/>
    <property type="match status" value="1"/>
</dbReference>